<dbReference type="RefSeq" id="WP_106456058.1">
    <property type="nucleotide sequence ID" value="NZ_PXOH01000005.1"/>
</dbReference>
<gene>
    <name evidence="2" type="ORF">C7H19_06375</name>
</gene>
<protein>
    <recommendedName>
        <fullName evidence="1">Peptidase C-terminal archaeal/bacterial domain-containing protein</fullName>
    </recommendedName>
</protein>
<sequence length="566" mass="62180">MAVNLFDVGYYREVNPDLALNGLTTDEQATAHFFSTGITENRLFSRFVDLNFYRASNSDLSSFDAPSLYNHLSNFGVAEGRRFSPFFDLSFYQRANLDLASNGVTTNEGLFNHYQISGINENRRTSALVDLGFYRSANADLAGLTQPQLLDHLRRFGINEERRFSPVIDLGIYEAANPDIKAANISYSGLLQHVGTNGVFEGRRLSLSYAPVFYVNPQNNLDLAGMGSQQLLDHFEFFGINEGRQASEYFNVNSYRINNPDLGINGIVTNQQALNHFEGIGFREERIPGNLPLAIPGGIDPGNDNNNLTTAANLGIFNSRRSGTITQQISSTDLTDIYRILIPTTSDVNISISGSNKPLNLEIIYDSNANNINEGGTSEQIFSRPSNIPDSSNRFGFNRTLGAGTYYVRVFASDTTTNTTYNLNFSATTVPMAPAFPDPGEMASTALNIGTLSSNPVFLQNFVGAVDPSDIYRFNIVTPSTLNLTLNNLNLVSNIDAPILNLYFDANNNNQIDDGESIESSRPSLNSPFINLTKSLAAGTYFLRLQQDSTFTAASNTRFSLNLSAS</sequence>
<evidence type="ECO:0000259" key="1">
    <source>
        <dbReference type="Pfam" id="PF04151"/>
    </source>
</evidence>
<dbReference type="InterPro" id="IPR007280">
    <property type="entry name" value="Peptidase_C_arc/bac"/>
</dbReference>
<dbReference type="OrthoDB" id="9798386at2"/>
<dbReference type="Gene3D" id="2.60.120.380">
    <property type="match status" value="2"/>
</dbReference>
<dbReference type="SUPFAM" id="SSF89260">
    <property type="entry name" value="Collagen-binding domain"/>
    <property type="match status" value="2"/>
</dbReference>
<name>A0A2T1M088_9CHRO</name>
<dbReference type="Proteomes" id="UP000239001">
    <property type="component" value="Unassembled WGS sequence"/>
</dbReference>
<evidence type="ECO:0000313" key="2">
    <source>
        <dbReference type="EMBL" id="PSF38093.1"/>
    </source>
</evidence>
<dbReference type="EMBL" id="PXOH01000005">
    <property type="protein sequence ID" value="PSF38093.1"/>
    <property type="molecule type" value="Genomic_DNA"/>
</dbReference>
<dbReference type="AlphaFoldDB" id="A0A2T1M088"/>
<organism evidence="2 3">
    <name type="scientific">Aphanothece hegewaldii CCALA 016</name>
    <dbReference type="NCBI Taxonomy" id="2107694"/>
    <lineage>
        <taxon>Bacteria</taxon>
        <taxon>Bacillati</taxon>
        <taxon>Cyanobacteriota</taxon>
        <taxon>Cyanophyceae</taxon>
        <taxon>Oscillatoriophycideae</taxon>
        <taxon>Chroococcales</taxon>
        <taxon>Aphanothecaceae</taxon>
        <taxon>Aphanothece</taxon>
    </lineage>
</organism>
<reference evidence="2 3" key="2">
    <citation type="submission" date="2018-03" db="EMBL/GenBank/DDBJ databases">
        <authorList>
            <person name="Keele B.F."/>
        </authorList>
    </citation>
    <scope>NUCLEOTIDE SEQUENCE [LARGE SCALE GENOMIC DNA]</scope>
    <source>
        <strain evidence="2 3">CCALA 016</strain>
    </source>
</reference>
<reference evidence="2 3" key="1">
    <citation type="submission" date="2018-03" db="EMBL/GenBank/DDBJ databases">
        <title>The ancient ancestry and fast evolution of plastids.</title>
        <authorList>
            <person name="Moore K.R."/>
            <person name="Magnabosco C."/>
            <person name="Momper L."/>
            <person name="Gold D.A."/>
            <person name="Bosak T."/>
            <person name="Fournier G.P."/>
        </authorList>
    </citation>
    <scope>NUCLEOTIDE SEQUENCE [LARGE SCALE GENOMIC DNA]</scope>
    <source>
        <strain evidence="2 3">CCALA 016</strain>
    </source>
</reference>
<feature type="domain" description="Peptidase C-terminal archaeal/bacterial" evidence="1">
    <location>
        <begin position="469"/>
        <end position="546"/>
    </location>
</feature>
<feature type="domain" description="Peptidase C-terminal archaeal/bacterial" evidence="1">
    <location>
        <begin position="335"/>
        <end position="411"/>
    </location>
</feature>
<proteinExistence type="predicted"/>
<accession>A0A2T1M088</accession>
<keyword evidence="3" id="KW-1185">Reference proteome</keyword>
<dbReference type="Pfam" id="PF04151">
    <property type="entry name" value="PPC"/>
    <property type="match status" value="2"/>
</dbReference>
<comment type="caution">
    <text evidence="2">The sequence shown here is derived from an EMBL/GenBank/DDBJ whole genome shotgun (WGS) entry which is preliminary data.</text>
</comment>
<evidence type="ECO:0000313" key="3">
    <source>
        <dbReference type="Proteomes" id="UP000239001"/>
    </source>
</evidence>